<accession>A0A445MY20</accession>
<reference evidence="1" key="1">
    <citation type="submission" date="2018-01" db="EMBL/GenBank/DDBJ databases">
        <authorList>
            <person name="Regsiter A."/>
            <person name="William W."/>
        </authorList>
    </citation>
    <scope>NUCLEOTIDE SEQUENCE</scope>
    <source>
        <strain evidence="1">TRIP AH-1</strain>
    </source>
</reference>
<name>A0A445MY20_9BACT</name>
<dbReference type="EMBL" id="OJIN01000146">
    <property type="protein sequence ID" value="SPD74424.1"/>
    <property type="molecule type" value="Genomic_DNA"/>
</dbReference>
<sequence length="37" mass="4134">MSRDLPGPDLGQSLQSVKKGHFVVLGWKYGWNAFVSK</sequence>
<proteinExistence type="predicted"/>
<gene>
    <name evidence="1" type="ORF">PITCH_A230110</name>
</gene>
<evidence type="ECO:0000313" key="1">
    <source>
        <dbReference type="EMBL" id="SPD74424.1"/>
    </source>
</evidence>
<protein>
    <submittedName>
        <fullName evidence="1">Uncharacterized protein</fullName>
    </submittedName>
</protein>
<organism evidence="1">
    <name type="scientific">uncultured Desulfobacterium sp</name>
    <dbReference type="NCBI Taxonomy" id="201089"/>
    <lineage>
        <taxon>Bacteria</taxon>
        <taxon>Pseudomonadati</taxon>
        <taxon>Thermodesulfobacteriota</taxon>
        <taxon>Desulfobacteria</taxon>
        <taxon>Desulfobacterales</taxon>
        <taxon>Desulfobacteriaceae</taxon>
        <taxon>Desulfobacterium</taxon>
        <taxon>environmental samples</taxon>
    </lineage>
</organism>
<dbReference type="AlphaFoldDB" id="A0A445MY20"/>